<comment type="caution">
    <text evidence="3">The sequence shown here is derived from an EMBL/GenBank/DDBJ whole genome shotgun (WGS) entry which is preliminary data.</text>
</comment>
<feature type="compositionally biased region" description="Polar residues" evidence="2">
    <location>
        <begin position="208"/>
        <end position="220"/>
    </location>
</feature>
<accession>A0A8H4QVH2</accession>
<feature type="coiled-coil region" evidence="1">
    <location>
        <begin position="298"/>
        <end position="616"/>
    </location>
</feature>
<dbReference type="Gene3D" id="1.20.120.330">
    <property type="entry name" value="Nucleotidyltransferases domain 2"/>
    <property type="match status" value="1"/>
</dbReference>
<name>A0A8H4QVH2_9AGAR</name>
<sequence length="786" mass="87839">MVSTRTKKTLKPSYAERVLGAFSQIQREHRRHAVHLATIRAQVKKTAQERKDQLGPHWTQWVTKAINKLETDGILEPEKSTGNLTLTPIAKKAITHARRSLRLSGEELSKTEEDNLWKLVVTQGPKRLLTDEGTHSPKKRIRLSDVQPKRSKQQKQQPQLLRGISPLTDLDDDEEIEILRGELKTREREIADLRNELAGMKQQREQQLRQAENRTTTTIRNVPAGVARTQSGSFISHLSKQPTPAPSSPDRDADADAGADERLTDVDEMDLGQHNDDFIPQHDITQPEPEAIPLHPEIEQLRTQLKENTEELSIKNQSLLEKTKLLAEIQIRLDSLVNDRSTLQEENGRLSAELADTQKSWKQSQEATAKAIEELRGSESSVDKLRKEATVTTSRLSNLETANESLLRERDDLKDEIERAKGDYESALQELRKQIVQLELLEAEHKAEIQDTKTKLDEVSTEARTLQERNAQLDNSVTAYRKEVHEHTVSIANLGNVVEEKERRNKELAAELSAARESADTLIAQYEQAQATVTSLSESLTAVRATVVELEAQLKAATAQLEGQNDLAESLNLQLADKAGELTVVYGTLAESQRAISQLEERAASRDSVIQRLTEELATARGSGELAENALRDAEQRHAEERASLTCQIAGLNSSVTVANAEIESVNARLAEASQERDRLASALATETTEAEQLANSLETERQEKARLQDDLLKSKSMYEDLEEELLDFKAAKSADEKTITGLRKSFSNIRASQLKIFDELEGEITAAQASPVAKTRRSSRLRGPA</sequence>
<feature type="compositionally biased region" description="Polar residues" evidence="2">
    <location>
        <begin position="228"/>
        <end position="241"/>
    </location>
</feature>
<organism evidence="3 4">
    <name type="scientific">Agrocybe pediades</name>
    <dbReference type="NCBI Taxonomy" id="84607"/>
    <lineage>
        <taxon>Eukaryota</taxon>
        <taxon>Fungi</taxon>
        <taxon>Dikarya</taxon>
        <taxon>Basidiomycota</taxon>
        <taxon>Agaricomycotina</taxon>
        <taxon>Agaricomycetes</taxon>
        <taxon>Agaricomycetidae</taxon>
        <taxon>Agaricales</taxon>
        <taxon>Agaricineae</taxon>
        <taxon>Strophariaceae</taxon>
        <taxon>Agrocybe</taxon>
    </lineage>
</organism>
<dbReference type="GO" id="GO:0000796">
    <property type="term" value="C:condensin complex"/>
    <property type="evidence" value="ECO:0007669"/>
    <property type="project" value="TreeGrafter"/>
</dbReference>
<dbReference type="AlphaFoldDB" id="A0A8H4QVH2"/>
<protein>
    <submittedName>
        <fullName evidence="3">Uncharacterized protein</fullName>
    </submittedName>
</protein>
<evidence type="ECO:0000256" key="2">
    <source>
        <dbReference type="SAM" id="MobiDB-lite"/>
    </source>
</evidence>
<keyword evidence="1" id="KW-0175">Coiled coil</keyword>
<gene>
    <name evidence="3" type="ORF">D9613_011667</name>
</gene>
<dbReference type="PANTHER" id="PTHR43941:SF1">
    <property type="entry name" value="STRUCTURAL MAINTENANCE OF CHROMOSOMES PROTEIN 2"/>
    <property type="match status" value="1"/>
</dbReference>
<feature type="region of interest" description="Disordered" evidence="2">
    <location>
        <begin position="200"/>
        <end position="257"/>
    </location>
</feature>
<dbReference type="Proteomes" id="UP000521872">
    <property type="component" value="Unassembled WGS sequence"/>
</dbReference>
<feature type="region of interest" description="Disordered" evidence="2">
    <location>
        <begin position="128"/>
        <end position="168"/>
    </location>
</feature>
<evidence type="ECO:0000313" key="4">
    <source>
        <dbReference type="Proteomes" id="UP000521872"/>
    </source>
</evidence>
<dbReference type="GO" id="GO:0003682">
    <property type="term" value="F:chromatin binding"/>
    <property type="evidence" value="ECO:0007669"/>
    <property type="project" value="TreeGrafter"/>
</dbReference>
<evidence type="ECO:0000313" key="3">
    <source>
        <dbReference type="EMBL" id="KAF4618275.1"/>
    </source>
</evidence>
<dbReference type="EMBL" id="JAACJL010000018">
    <property type="protein sequence ID" value="KAF4618275.1"/>
    <property type="molecule type" value="Genomic_DNA"/>
</dbReference>
<dbReference type="Gene3D" id="1.20.5.4090">
    <property type="match status" value="1"/>
</dbReference>
<keyword evidence="4" id="KW-1185">Reference proteome</keyword>
<dbReference type="GO" id="GO:0000785">
    <property type="term" value="C:chromatin"/>
    <property type="evidence" value="ECO:0007669"/>
    <property type="project" value="TreeGrafter"/>
</dbReference>
<dbReference type="GO" id="GO:0000793">
    <property type="term" value="C:condensed chromosome"/>
    <property type="evidence" value="ECO:0007669"/>
    <property type="project" value="TreeGrafter"/>
</dbReference>
<dbReference type="Gene3D" id="1.10.287.1490">
    <property type="match status" value="1"/>
</dbReference>
<evidence type="ECO:0000256" key="1">
    <source>
        <dbReference type="SAM" id="Coils"/>
    </source>
</evidence>
<dbReference type="PANTHER" id="PTHR43941">
    <property type="entry name" value="STRUCTURAL MAINTENANCE OF CHROMOSOMES PROTEIN 2"/>
    <property type="match status" value="1"/>
</dbReference>
<feature type="coiled-coil region" evidence="1">
    <location>
        <begin position="656"/>
        <end position="739"/>
    </location>
</feature>
<dbReference type="GO" id="GO:0007076">
    <property type="term" value="P:mitotic chromosome condensation"/>
    <property type="evidence" value="ECO:0007669"/>
    <property type="project" value="TreeGrafter"/>
</dbReference>
<reference evidence="3 4" key="1">
    <citation type="submission" date="2019-12" db="EMBL/GenBank/DDBJ databases">
        <authorList>
            <person name="Floudas D."/>
            <person name="Bentzer J."/>
            <person name="Ahren D."/>
            <person name="Johansson T."/>
            <person name="Persson P."/>
            <person name="Tunlid A."/>
        </authorList>
    </citation>
    <scope>NUCLEOTIDE SEQUENCE [LARGE SCALE GENOMIC DNA]</scope>
    <source>
        <strain evidence="3 4">CBS 102.39</strain>
    </source>
</reference>
<proteinExistence type="predicted"/>